<evidence type="ECO:0000256" key="1">
    <source>
        <dbReference type="ARBA" id="ARBA00001031"/>
    </source>
</evidence>
<dbReference type="Pfam" id="PF13522">
    <property type="entry name" value="GATase_6"/>
    <property type="match status" value="1"/>
</dbReference>
<dbReference type="CDD" id="cd05009">
    <property type="entry name" value="SIS_GlmS_GlmD_2"/>
    <property type="match status" value="1"/>
</dbReference>
<dbReference type="InterPro" id="IPR017932">
    <property type="entry name" value="GATase_2_dom"/>
</dbReference>
<feature type="domain" description="SIS" evidence="10">
    <location>
        <begin position="290"/>
        <end position="429"/>
    </location>
</feature>
<comment type="caution">
    <text evidence="11">The sequence shown here is derived from an EMBL/GenBank/DDBJ whole genome shotgun (WGS) entry which is preliminary data.</text>
</comment>
<dbReference type="EMBL" id="JAOZFC020000004">
    <property type="protein sequence ID" value="MDF9300990.1"/>
    <property type="molecule type" value="Genomic_DNA"/>
</dbReference>
<feature type="active site" description="Nucleophile; for GATase activity" evidence="8">
    <location>
        <position position="3"/>
    </location>
</feature>
<dbReference type="GO" id="GO:0004360">
    <property type="term" value="F:glutamine-fructose-6-phosphate transaminase (isomerizing) activity"/>
    <property type="evidence" value="ECO:0007669"/>
    <property type="project" value="UniProtKB-EC"/>
</dbReference>
<accession>A0ABT6D8X1</accession>
<dbReference type="PROSITE" id="PS51464">
    <property type="entry name" value="SIS"/>
    <property type="match status" value="2"/>
</dbReference>
<evidence type="ECO:0000259" key="9">
    <source>
        <dbReference type="PROSITE" id="PS51278"/>
    </source>
</evidence>
<dbReference type="Gene3D" id="3.60.20.10">
    <property type="entry name" value="Glutamine Phosphoribosylpyrophosphate, subunit 1, domain 1"/>
    <property type="match status" value="1"/>
</dbReference>
<protein>
    <recommendedName>
        <fullName evidence="3 8">Glutamine--fructose-6-phosphate aminotransferase [isomerizing]</fullName>
        <ecNumber evidence="2 8">2.6.1.16</ecNumber>
    </recommendedName>
    <alternativeName>
        <fullName evidence="8">D-fructose-6-phosphate amidotransferase</fullName>
    </alternativeName>
    <alternativeName>
        <fullName evidence="8">GFAT</fullName>
    </alternativeName>
    <alternativeName>
        <fullName evidence="8">Glucosamine-6-phosphate synthase</fullName>
    </alternativeName>
    <alternativeName>
        <fullName evidence="8">Hexosephosphate aminotransferase</fullName>
    </alternativeName>
    <alternativeName>
        <fullName evidence="8">L-glutamine--D-fructose-6-phosphate amidotransferase</fullName>
    </alternativeName>
</protein>
<evidence type="ECO:0000313" key="11">
    <source>
        <dbReference type="EMBL" id="MDF9300990.1"/>
    </source>
</evidence>
<evidence type="ECO:0000256" key="5">
    <source>
        <dbReference type="ARBA" id="ARBA00022679"/>
    </source>
</evidence>
<dbReference type="PANTHER" id="PTHR10937:SF0">
    <property type="entry name" value="GLUTAMINE--FRUCTOSE-6-PHOSPHATE TRANSAMINASE (ISOMERIZING)"/>
    <property type="match status" value="1"/>
</dbReference>
<keyword evidence="8" id="KW-0963">Cytoplasm</keyword>
<feature type="domain" description="SIS" evidence="10">
    <location>
        <begin position="458"/>
        <end position="595"/>
    </location>
</feature>
<dbReference type="HAMAP" id="MF_00164">
    <property type="entry name" value="GlmS"/>
    <property type="match status" value="1"/>
</dbReference>
<dbReference type="InterPro" id="IPR005855">
    <property type="entry name" value="GFAT"/>
</dbReference>
<dbReference type="NCBIfam" id="TIGR01135">
    <property type="entry name" value="glmS"/>
    <property type="match status" value="1"/>
</dbReference>
<name>A0ABT6D8X1_9LACO</name>
<dbReference type="SUPFAM" id="SSF53697">
    <property type="entry name" value="SIS domain"/>
    <property type="match status" value="1"/>
</dbReference>
<keyword evidence="5 8" id="KW-0808">Transferase</keyword>
<comment type="catalytic activity">
    <reaction evidence="1 8">
        <text>D-fructose 6-phosphate + L-glutamine = D-glucosamine 6-phosphate + L-glutamate</text>
        <dbReference type="Rhea" id="RHEA:13237"/>
        <dbReference type="ChEBI" id="CHEBI:29985"/>
        <dbReference type="ChEBI" id="CHEBI:58359"/>
        <dbReference type="ChEBI" id="CHEBI:58725"/>
        <dbReference type="ChEBI" id="CHEBI:61527"/>
        <dbReference type="EC" id="2.6.1.16"/>
    </reaction>
</comment>
<keyword evidence="4 8" id="KW-0032">Aminotransferase</keyword>
<proteinExistence type="inferred from homology"/>
<dbReference type="InterPro" id="IPR046348">
    <property type="entry name" value="SIS_dom_sf"/>
</dbReference>
<dbReference type="RefSeq" id="WP_199404480.1">
    <property type="nucleotide sequence ID" value="NZ_JAOZFC020000004.1"/>
</dbReference>
<evidence type="ECO:0000259" key="10">
    <source>
        <dbReference type="PROSITE" id="PS51464"/>
    </source>
</evidence>
<gene>
    <name evidence="8 11" type="primary">glmS</name>
    <name evidence="11" type="ORF">OIT47_012025</name>
</gene>
<evidence type="ECO:0000256" key="8">
    <source>
        <dbReference type="HAMAP-Rule" id="MF_00164"/>
    </source>
</evidence>
<keyword evidence="12" id="KW-1185">Reference proteome</keyword>
<comment type="subcellular location">
    <subcellularLocation>
        <location evidence="8">Cytoplasm</location>
    </subcellularLocation>
</comment>
<dbReference type="InterPro" id="IPR035466">
    <property type="entry name" value="GlmS/AgaS_SIS"/>
</dbReference>
<evidence type="ECO:0000256" key="6">
    <source>
        <dbReference type="ARBA" id="ARBA00022737"/>
    </source>
</evidence>
<dbReference type="CDD" id="cd00714">
    <property type="entry name" value="GFAT"/>
    <property type="match status" value="1"/>
</dbReference>
<feature type="domain" description="Glutamine amidotransferase type-2" evidence="9">
    <location>
        <begin position="3"/>
        <end position="224"/>
    </location>
</feature>
<comment type="subunit">
    <text evidence="8">Homodimer.</text>
</comment>
<dbReference type="InterPro" id="IPR047084">
    <property type="entry name" value="GFAT_N"/>
</dbReference>
<dbReference type="EC" id="2.6.1.16" evidence="2 8"/>
<dbReference type="PROSITE" id="PS51278">
    <property type="entry name" value="GATASE_TYPE_2"/>
    <property type="match status" value="1"/>
</dbReference>
<dbReference type="Gene3D" id="3.40.50.10490">
    <property type="entry name" value="Glucose-6-phosphate isomerase like protein, domain 1"/>
    <property type="match status" value="2"/>
</dbReference>
<dbReference type="Proteomes" id="UP001146336">
    <property type="component" value="Unassembled WGS sequence"/>
</dbReference>
<dbReference type="PANTHER" id="PTHR10937">
    <property type="entry name" value="GLUCOSAMINE--FRUCTOSE-6-PHOSPHATE AMINOTRANSFERASE, ISOMERIZING"/>
    <property type="match status" value="1"/>
</dbReference>
<dbReference type="CDD" id="cd05008">
    <property type="entry name" value="SIS_GlmS_GlmD_1"/>
    <property type="match status" value="1"/>
</dbReference>
<evidence type="ECO:0000256" key="3">
    <source>
        <dbReference type="ARBA" id="ARBA00016090"/>
    </source>
</evidence>
<comment type="caution">
    <text evidence="8">Lacks conserved residue(s) required for the propagation of feature annotation.</text>
</comment>
<sequence>MFCGIVGFTGLNYQSAPILLKGLEKLEYRGYDSAGIFVADQALGTDQLVKEKGRVAQLEALVDTKNVTGTSGIAHTRWATHGVPSINNAHPHLSADGRFYLVHNGVIENYLELKQEYLSDVTFHSDTDTEVAVQLIGKFVDDGMTTFDALKKLISLLDVNSAYGFLLMDRNEPERMYVAKQKSPLLIGVGEDFNVVTSDAVAMLDQTHDFIELHDGEIAIIDPDNVRLFDTDGVETSREPFHLDIDASETDKGTYPFYMLKEIDEQPIVIRHLIEKYLDSEGGVHVGQAILDDIKAADRLYIVAAGTSYHAGLVGQRLFEQWAGIPTEVHLSSEFAYEQPLLSEKPFFIFLTQSGETADSREVLQNVNEQGFKSLTLTNVEKSTLWREATYALPLLAGPEIAVASTKAYVAQVGLQAILAYAVADREALGFNLEQDLSKIAVGIQGIVDDKETLQRVANEMLVESRNAFFIGRGVDSTVSLEAALKLKEISYVQAEGFAAGELKHGTLALIEEGTPVVALITQSKTAGLVRGNLAETQARGSRAYTIVTENLAKEGDDYILPNVNELLSPLLSVVPTQLLAYYTSLGRGLDVDRPRNLAKSVTVQ</sequence>
<keyword evidence="6" id="KW-0677">Repeat</keyword>
<dbReference type="NCBIfam" id="NF001484">
    <property type="entry name" value="PRK00331.1"/>
    <property type="match status" value="1"/>
</dbReference>
<organism evidence="11 12">
    <name type="scientific">Weissella fermenti</name>
    <dbReference type="NCBI Taxonomy" id="2987699"/>
    <lineage>
        <taxon>Bacteria</taxon>
        <taxon>Bacillati</taxon>
        <taxon>Bacillota</taxon>
        <taxon>Bacilli</taxon>
        <taxon>Lactobacillales</taxon>
        <taxon>Lactobacillaceae</taxon>
        <taxon>Weissella</taxon>
    </lineage>
</organism>
<evidence type="ECO:0000313" key="12">
    <source>
        <dbReference type="Proteomes" id="UP001146336"/>
    </source>
</evidence>
<dbReference type="InterPro" id="IPR001347">
    <property type="entry name" value="SIS_dom"/>
</dbReference>
<comment type="function">
    <text evidence="8">Catalyzes the first step in hexosamine metabolism, converting fructose-6P into glucosamine-6P using glutamine as a nitrogen source.</text>
</comment>
<dbReference type="InterPro" id="IPR035490">
    <property type="entry name" value="GlmS/FrlB_SIS"/>
</dbReference>
<evidence type="ECO:0000256" key="2">
    <source>
        <dbReference type="ARBA" id="ARBA00012916"/>
    </source>
</evidence>
<evidence type="ECO:0000256" key="7">
    <source>
        <dbReference type="ARBA" id="ARBA00022962"/>
    </source>
</evidence>
<dbReference type="Pfam" id="PF01380">
    <property type="entry name" value="SIS"/>
    <property type="match status" value="2"/>
</dbReference>
<dbReference type="InterPro" id="IPR029055">
    <property type="entry name" value="Ntn_hydrolases_N"/>
</dbReference>
<reference evidence="11" key="1">
    <citation type="submission" date="2023-03" db="EMBL/GenBank/DDBJ databases">
        <title>Comparative genomics of Weissella fermenti BK2, and weissella type species.</title>
        <authorList>
            <person name="Lee J.K."/>
            <person name="Baek J.H."/>
            <person name="Kim J.M."/>
            <person name="Choi D.G."/>
            <person name="Jeon C.O."/>
        </authorList>
    </citation>
    <scope>NUCLEOTIDE SEQUENCE</scope>
    <source>
        <strain evidence="11">BK2</strain>
    </source>
</reference>
<dbReference type="SUPFAM" id="SSF56235">
    <property type="entry name" value="N-terminal nucleophile aminohydrolases (Ntn hydrolases)"/>
    <property type="match status" value="1"/>
</dbReference>
<feature type="active site" description="For Fru-6P isomerization activity" evidence="8">
    <location>
        <position position="600"/>
    </location>
</feature>
<keyword evidence="7" id="KW-0315">Glutamine amidotransferase</keyword>
<evidence type="ECO:0000256" key="4">
    <source>
        <dbReference type="ARBA" id="ARBA00022576"/>
    </source>
</evidence>